<dbReference type="HAMAP" id="MF_00795">
    <property type="entry name" value="CutC"/>
    <property type="match status" value="1"/>
</dbReference>
<comment type="similarity">
    <text evidence="1 2">Belongs to the CutC family.</text>
</comment>
<dbReference type="GO" id="GO:0005507">
    <property type="term" value="F:copper ion binding"/>
    <property type="evidence" value="ECO:0007669"/>
    <property type="project" value="TreeGrafter"/>
</dbReference>
<comment type="subcellular location">
    <subcellularLocation>
        <location evidence="2">Cytoplasm</location>
    </subcellularLocation>
</comment>
<dbReference type="PANTHER" id="PTHR12598">
    <property type="entry name" value="COPPER HOMEOSTASIS PROTEIN CUTC"/>
    <property type="match status" value="1"/>
</dbReference>
<proteinExistence type="inferred from homology"/>
<organism evidence="3 4">
    <name type="scientific">Neotamlana nanhaiensis</name>
    <dbReference type="NCBI Taxonomy" id="1382798"/>
    <lineage>
        <taxon>Bacteria</taxon>
        <taxon>Pseudomonadati</taxon>
        <taxon>Bacteroidota</taxon>
        <taxon>Flavobacteriia</taxon>
        <taxon>Flavobacteriales</taxon>
        <taxon>Flavobacteriaceae</taxon>
        <taxon>Neotamlana</taxon>
    </lineage>
</organism>
<evidence type="ECO:0000313" key="4">
    <source>
        <dbReference type="Proteomes" id="UP000032361"/>
    </source>
</evidence>
<dbReference type="PANTHER" id="PTHR12598:SF0">
    <property type="entry name" value="COPPER HOMEOSTASIS PROTEIN CUTC HOMOLOG"/>
    <property type="match status" value="1"/>
</dbReference>
<dbReference type="GO" id="GO:0005737">
    <property type="term" value="C:cytoplasm"/>
    <property type="evidence" value="ECO:0007669"/>
    <property type="project" value="UniProtKB-SubCell"/>
</dbReference>
<dbReference type="SUPFAM" id="SSF110395">
    <property type="entry name" value="CutC-like"/>
    <property type="match status" value="1"/>
</dbReference>
<dbReference type="InterPro" id="IPR005627">
    <property type="entry name" value="CutC-like"/>
</dbReference>
<reference evidence="3 4" key="1">
    <citation type="journal article" date="2015" name="Antonie Van Leeuwenhoek">
        <title>Tamlana nanhaiensis sp. nov., isolated from surface seawater collected from the South China Sea.</title>
        <authorList>
            <person name="Liu X."/>
            <person name="Lai Q."/>
            <person name="Du Y."/>
            <person name="Li G."/>
            <person name="Sun F."/>
            <person name="Shao Z."/>
        </authorList>
    </citation>
    <scope>NUCLEOTIDE SEQUENCE [LARGE SCALE GENOMIC DNA]</scope>
    <source>
        <strain evidence="3 4">FHC16</strain>
    </source>
</reference>
<dbReference type="PATRIC" id="fig|1382798.3.peg.1799"/>
<dbReference type="Pfam" id="PF03932">
    <property type="entry name" value="CutC"/>
    <property type="match status" value="1"/>
</dbReference>
<keyword evidence="4" id="KW-1185">Reference proteome</keyword>
<dbReference type="RefSeq" id="WP_044627619.1">
    <property type="nucleotide sequence ID" value="NZ_JTDV01000017.1"/>
</dbReference>
<dbReference type="STRING" id="1382798.PK35_16160"/>
<comment type="caution">
    <text evidence="2">Once thought to be involved in copper homeostasis, experiments in E.coli have shown this is not the case.</text>
</comment>
<name>A0A0D7VWC0_9FLAO</name>
<keyword evidence="2" id="KW-0963">Cytoplasm</keyword>
<dbReference type="Proteomes" id="UP000032361">
    <property type="component" value="Unassembled WGS sequence"/>
</dbReference>
<evidence type="ECO:0000256" key="1">
    <source>
        <dbReference type="ARBA" id="ARBA00007768"/>
    </source>
</evidence>
<dbReference type="EMBL" id="JTDV01000017">
    <property type="protein sequence ID" value="KJD31175.1"/>
    <property type="molecule type" value="Genomic_DNA"/>
</dbReference>
<protein>
    <recommendedName>
        <fullName evidence="2">PF03932 family protein CutC</fullName>
    </recommendedName>
</protein>
<dbReference type="AlphaFoldDB" id="A0A0D7VWC0"/>
<gene>
    <name evidence="2" type="primary">cutC</name>
    <name evidence="3" type="ORF">PK35_16160</name>
</gene>
<evidence type="ECO:0000313" key="3">
    <source>
        <dbReference type="EMBL" id="KJD31175.1"/>
    </source>
</evidence>
<comment type="caution">
    <text evidence="3">The sequence shown here is derived from an EMBL/GenBank/DDBJ whole genome shotgun (WGS) entry which is preliminary data.</text>
</comment>
<dbReference type="InterPro" id="IPR036822">
    <property type="entry name" value="CutC-like_dom_sf"/>
</dbReference>
<dbReference type="Gene3D" id="3.20.20.380">
    <property type="entry name" value="Copper homeostasis (CutC) domain"/>
    <property type="match status" value="1"/>
</dbReference>
<accession>A0A0D7VWC0</accession>
<evidence type="ECO:0000256" key="2">
    <source>
        <dbReference type="HAMAP-Rule" id="MF_00795"/>
    </source>
</evidence>
<dbReference type="FunFam" id="3.20.20.380:FF:000001">
    <property type="entry name" value="Copper homeostasis protein CutC"/>
    <property type="match status" value="1"/>
</dbReference>
<sequence>MNKYITEVVVDAVDSALNAQKAGANRIELCDNLIEGGTTPSYGMLAVLRELLDIDIHVMIRPRGGDFLYSHVEFEVMKRDIVAAKQLGANAVVFGILTKDGHIDKVRTQELLELAHPLSVTFHRAFDSAKDPFEALDDLIEIGVSRLLTSGQEATALQGANTIKALKAQANGKITIMPGSGINPENITELANITNCNEFHFSGKTTIKSHMEFSKTLNVGRKQDDDANDRQIASTKIIKSIIDKLNTVTF</sequence>
<dbReference type="OrthoDB" id="9815677at2"/>